<dbReference type="PANTHER" id="PTHR45913:SF9">
    <property type="entry name" value="GENERAL TRANSCRIPTION FACTOR II-I REPEAT DOMAIN-CONTAINING PROTEIN 2-LIKE-RELATED"/>
    <property type="match status" value="1"/>
</dbReference>
<proteinExistence type="predicted"/>
<name>A0AAV7JF76_9METZ</name>
<dbReference type="EMBL" id="JAKMXF010000343">
    <property type="protein sequence ID" value="KAI6647427.1"/>
    <property type="molecule type" value="Genomic_DNA"/>
</dbReference>
<dbReference type="Proteomes" id="UP001165289">
    <property type="component" value="Unassembled WGS sequence"/>
</dbReference>
<dbReference type="AlphaFoldDB" id="A0AAV7JF76"/>
<evidence type="ECO:0000313" key="1">
    <source>
        <dbReference type="EMBL" id="KAI6647427.1"/>
    </source>
</evidence>
<protein>
    <submittedName>
        <fullName evidence="1">General transcription factor II-I repeat domain-containing protein 2</fullName>
    </submittedName>
</protein>
<dbReference type="PANTHER" id="PTHR45913">
    <property type="entry name" value="EPM2A-INTERACTING PROTEIN 1"/>
    <property type="match status" value="1"/>
</dbReference>
<organism evidence="1 2">
    <name type="scientific">Oopsacas minuta</name>
    <dbReference type="NCBI Taxonomy" id="111878"/>
    <lineage>
        <taxon>Eukaryota</taxon>
        <taxon>Metazoa</taxon>
        <taxon>Porifera</taxon>
        <taxon>Hexactinellida</taxon>
        <taxon>Hexasterophora</taxon>
        <taxon>Lyssacinosida</taxon>
        <taxon>Leucopsacidae</taxon>
        <taxon>Oopsacas</taxon>
    </lineage>
</organism>
<keyword evidence="2" id="KW-1185">Reference proteome</keyword>
<reference evidence="1 2" key="1">
    <citation type="journal article" date="2023" name="BMC Biol.">
        <title>The compact genome of the sponge Oopsacas minuta (Hexactinellida) is lacking key metazoan core genes.</title>
        <authorList>
            <person name="Santini S."/>
            <person name="Schenkelaars Q."/>
            <person name="Jourda C."/>
            <person name="Duchesne M."/>
            <person name="Belahbib H."/>
            <person name="Rocher C."/>
            <person name="Selva M."/>
            <person name="Riesgo A."/>
            <person name="Vervoort M."/>
            <person name="Leys S.P."/>
            <person name="Kodjabachian L."/>
            <person name="Le Bivic A."/>
            <person name="Borchiellini C."/>
            <person name="Claverie J.M."/>
            <person name="Renard E."/>
        </authorList>
    </citation>
    <scope>NUCLEOTIDE SEQUENCE [LARGE SCALE GENOMIC DNA]</scope>
    <source>
        <strain evidence="1">SPO-2</strain>
    </source>
</reference>
<gene>
    <name evidence="1" type="ORF">LOD99_12423</name>
</gene>
<evidence type="ECO:0000313" key="2">
    <source>
        <dbReference type="Proteomes" id="UP001165289"/>
    </source>
</evidence>
<accession>A0AAV7JF76</accession>
<comment type="caution">
    <text evidence="1">The sequence shown here is derived from an EMBL/GenBank/DDBJ whole genome shotgun (WGS) entry which is preliminary data.</text>
</comment>
<sequence>MLINMTDSRLIYERKKLKVSKYLLQAQQAIFTKVNRDEEGVVRASYAVSEIIAKNLKCFTDGEFVVDCIKTVTEISCPERRTNFLNQSVPYYRTSKAR</sequence>